<dbReference type="InterPro" id="IPR003439">
    <property type="entry name" value="ABC_transporter-like_ATP-bd"/>
</dbReference>
<evidence type="ECO:0000259" key="5">
    <source>
        <dbReference type="PROSITE" id="PS50893"/>
    </source>
</evidence>
<evidence type="ECO:0000256" key="1">
    <source>
        <dbReference type="ARBA" id="ARBA00005417"/>
    </source>
</evidence>
<dbReference type="RefSeq" id="WP_246429974.1">
    <property type="nucleotide sequence ID" value="NZ_JACHMK010000001.1"/>
</dbReference>
<dbReference type="InterPro" id="IPR017871">
    <property type="entry name" value="ABC_transporter-like_CS"/>
</dbReference>
<dbReference type="SUPFAM" id="SSF52540">
    <property type="entry name" value="P-loop containing nucleoside triphosphate hydrolases"/>
    <property type="match status" value="1"/>
</dbReference>
<comment type="similarity">
    <text evidence="1">Belongs to the ABC transporter superfamily.</text>
</comment>
<dbReference type="SMART" id="SM00382">
    <property type="entry name" value="AAA"/>
    <property type="match status" value="1"/>
</dbReference>
<dbReference type="PANTHER" id="PTHR42734">
    <property type="entry name" value="METAL TRANSPORT SYSTEM ATP-BINDING PROTEIN TM_0124-RELATED"/>
    <property type="match status" value="1"/>
</dbReference>
<organism evidence="6 7">
    <name type="scientific">Schaalia hyovaginalis</name>
    <dbReference type="NCBI Taxonomy" id="29316"/>
    <lineage>
        <taxon>Bacteria</taxon>
        <taxon>Bacillati</taxon>
        <taxon>Actinomycetota</taxon>
        <taxon>Actinomycetes</taxon>
        <taxon>Actinomycetales</taxon>
        <taxon>Actinomycetaceae</taxon>
        <taxon>Schaalia</taxon>
    </lineage>
</organism>
<keyword evidence="4 6" id="KW-0067">ATP-binding</keyword>
<evidence type="ECO:0000313" key="7">
    <source>
        <dbReference type="Proteomes" id="UP000617426"/>
    </source>
</evidence>
<evidence type="ECO:0000256" key="2">
    <source>
        <dbReference type="ARBA" id="ARBA00022448"/>
    </source>
</evidence>
<dbReference type="PROSITE" id="PS00211">
    <property type="entry name" value="ABC_TRANSPORTER_1"/>
    <property type="match status" value="1"/>
</dbReference>
<sequence>MPTAMPPVLRFDAADLGYARRPVVTGLSGILHEGEALALIGPNGSGKTTFLRSILSEAEILAGSVEVMAGAIGHVPQSADLDLEFPVTAEEVVTMGLYGELGWFRRPAREHRLRVRAALERVGMGERAGMRFGRLSGGQRQRILLARALVARPRLILLDEPFNGLDQPNRDALIGIIRSVKAEGVGVVVSTHDLSLARLTCERALLLAGRQIAFGPLQEVLTPEHLAQAYGIGSDVLIEADAEAAIEVRLT</sequence>
<evidence type="ECO:0000256" key="4">
    <source>
        <dbReference type="ARBA" id="ARBA00022840"/>
    </source>
</evidence>
<keyword evidence="3" id="KW-0547">Nucleotide-binding</keyword>
<dbReference type="Proteomes" id="UP000617426">
    <property type="component" value="Unassembled WGS sequence"/>
</dbReference>
<reference evidence="6" key="1">
    <citation type="submission" date="2020-08" db="EMBL/GenBank/DDBJ databases">
        <title>Sequencing the genomes of 1000 actinobacteria strains.</title>
        <authorList>
            <person name="Klenk H.-P."/>
        </authorList>
    </citation>
    <scope>NUCLEOTIDE SEQUENCE</scope>
    <source>
        <strain evidence="6">DSM 10695</strain>
    </source>
</reference>
<dbReference type="InterPro" id="IPR050153">
    <property type="entry name" value="Metal_Ion_Import_ABC"/>
</dbReference>
<dbReference type="GO" id="GO:0016887">
    <property type="term" value="F:ATP hydrolysis activity"/>
    <property type="evidence" value="ECO:0007669"/>
    <property type="project" value="InterPro"/>
</dbReference>
<keyword evidence="7" id="KW-1185">Reference proteome</keyword>
<dbReference type="Pfam" id="PF00005">
    <property type="entry name" value="ABC_tran"/>
    <property type="match status" value="1"/>
</dbReference>
<dbReference type="InterPro" id="IPR003593">
    <property type="entry name" value="AAA+_ATPase"/>
</dbReference>
<accession>A0A923E197</accession>
<gene>
    <name evidence="6" type="ORF">HD592_000671</name>
</gene>
<evidence type="ECO:0000256" key="3">
    <source>
        <dbReference type="ARBA" id="ARBA00022741"/>
    </source>
</evidence>
<proteinExistence type="inferred from homology"/>
<keyword evidence="2" id="KW-0813">Transport</keyword>
<evidence type="ECO:0000313" key="6">
    <source>
        <dbReference type="EMBL" id="MBB6334106.1"/>
    </source>
</evidence>
<dbReference type="Gene3D" id="3.40.50.300">
    <property type="entry name" value="P-loop containing nucleotide triphosphate hydrolases"/>
    <property type="match status" value="1"/>
</dbReference>
<dbReference type="PANTHER" id="PTHR42734:SF5">
    <property type="entry name" value="IRON TRANSPORT SYSTEM ATP-BINDING PROTEIN HI_0361-RELATED"/>
    <property type="match status" value="1"/>
</dbReference>
<dbReference type="GO" id="GO:0005524">
    <property type="term" value="F:ATP binding"/>
    <property type="evidence" value="ECO:0007669"/>
    <property type="project" value="UniProtKB-KW"/>
</dbReference>
<dbReference type="AlphaFoldDB" id="A0A923E197"/>
<comment type="caution">
    <text evidence="6">The sequence shown here is derived from an EMBL/GenBank/DDBJ whole genome shotgun (WGS) entry which is preliminary data.</text>
</comment>
<protein>
    <submittedName>
        <fullName evidence="6">Manganese/iron transport system ATP-binding protein</fullName>
    </submittedName>
</protein>
<dbReference type="InterPro" id="IPR027417">
    <property type="entry name" value="P-loop_NTPase"/>
</dbReference>
<feature type="domain" description="ABC transporter" evidence="5">
    <location>
        <begin position="9"/>
        <end position="233"/>
    </location>
</feature>
<dbReference type="PROSITE" id="PS50893">
    <property type="entry name" value="ABC_TRANSPORTER_2"/>
    <property type="match status" value="1"/>
</dbReference>
<name>A0A923E197_9ACTO</name>
<dbReference type="EMBL" id="JACHMK010000001">
    <property type="protein sequence ID" value="MBB6334106.1"/>
    <property type="molecule type" value="Genomic_DNA"/>
</dbReference>